<sequence length="191" mass="21526">MVTRPPAALSSRQFLHISQTSNPAIDPAAITEWKHGLRCVNKIATQNLAFVPAIQKLMAEQARNVKDWESGRQRLIEEQAVKRENEKTHLAVLSLPGIGEKIAPLRTDVVEKEELEQYDKKVYRACQRMVEGQSAVLNGLGVPFFGLRPEYLRADGSEEGDGGEETKRVTEGELLELQRKMLNHLMEMYGD</sequence>
<name>A0ABR3S0W8_9PLEO</name>
<organism evidence="1 2">
    <name type="scientific">Paraconiothyrium brasiliense</name>
    <dbReference type="NCBI Taxonomy" id="300254"/>
    <lineage>
        <taxon>Eukaryota</taxon>
        <taxon>Fungi</taxon>
        <taxon>Dikarya</taxon>
        <taxon>Ascomycota</taxon>
        <taxon>Pezizomycotina</taxon>
        <taxon>Dothideomycetes</taxon>
        <taxon>Pleosporomycetidae</taxon>
        <taxon>Pleosporales</taxon>
        <taxon>Massarineae</taxon>
        <taxon>Didymosphaeriaceae</taxon>
        <taxon>Paraconiothyrium</taxon>
    </lineage>
</organism>
<gene>
    <name evidence="1" type="ORF">SLS60_001992</name>
</gene>
<dbReference type="Proteomes" id="UP001521785">
    <property type="component" value="Unassembled WGS sequence"/>
</dbReference>
<accession>A0ABR3S0W8</accession>
<dbReference type="InterPro" id="IPR018858">
    <property type="entry name" value="DUF2458"/>
</dbReference>
<evidence type="ECO:0000313" key="1">
    <source>
        <dbReference type="EMBL" id="KAL1610326.1"/>
    </source>
</evidence>
<reference evidence="1 2" key="1">
    <citation type="submission" date="2024-02" db="EMBL/GenBank/DDBJ databases">
        <title>De novo assembly and annotation of 12 fungi associated with fruit tree decline syndrome in Ontario, Canada.</title>
        <authorList>
            <person name="Sulman M."/>
            <person name="Ellouze W."/>
            <person name="Ilyukhin E."/>
        </authorList>
    </citation>
    <scope>NUCLEOTIDE SEQUENCE [LARGE SCALE GENOMIC DNA]</scope>
    <source>
        <strain evidence="1 2">M42-189</strain>
    </source>
</reference>
<dbReference type="EMBL" id="JAKJXO020000002">
    <property type="protein sequence ID" value="KAL1610326.1"/>
    <property type="molecule type" value="Genomic_DNA"/>
</dbReference>
<dbReference type="Pfam" id="PF10454">
    <property type="entry name" value="DUF2458"/>
    <property type="match status" value="1"/>
</dbReference>
<evidence type="ECO:0000313" key="2">
    <source>
        <dbReference type="Proteomes" id="UP001521785"/>
    </source>
</evidence>
<keyword evidence="2" id="KW-1185">Reference proteome</keyword>
<protein>
    <submittedName>
        <fullName evidence="1">Uncharacterized protein</fullName>
    </submittedName>
</protein>
<proteinExistence type="predicted"/>
<comment type="caution">
    <text evidence="1">The sequence shown here is derived from an EMBL/GenBank/DDBJ whole genome shotgun (WGS) entry which is preliminary data.</text>
</comment>